<dbReference type="OrthoDB" id="8596093at2"/>
<proteinExistence type="predicted"/>
<dbReference type="Pfam" id="PF02413">
    <property type="entry name" value="Caudo_TAP"/>
    <property type="match status" value="1"/>
</dbReference>
<organism evidence="1 2">
    <name type="scientific">Pseudomonas fluorescens</name>
    <dbReference type="NCBI Taxonomy" id="294"/>
    <lineage>
        <taxon>Bacteria</taxon>
        <taxon>Pseudomonadati</taxon>
        <taxon>Pseudomonadota</taxon>
        <taxon>Gammaproteobacteria</taxon>
        <taxon>Pseudomonadales</taxon>
        <taxon>Pseudomonadaceae</taxon>
        <taxon>Pseudomonas</taxon>
    </lineage>
</organism>
<dbReference type="Proteomes" id="UP000285378">
    <property type="component" value="Unassembled WGS sequence"/>
</dbReference>
<comment type="caution">
    <text evidence="1">The sequence shown here is derived from an EMBL/GenBank/DDBJ whole genome shotgun (WGS) entry which is preliminary data.</text>
</comment>
<accession>A0A423M9L2</accession>
<evidence type="ECO:0000313" key="1">
    <source>
        <dbReference type="EMBL" id="RON79502.1"/>
    </source>
</evidence>
<reference evidence="1 2" key="1">
    <citation type="submission" date="2016-10" db="EMBL/GenBank/DDBJ databases">
        <title>Comparative genome analysis of multiple Pseudomonas spp. focuses on biocontrol and plant growth promoting traits.</title>
        <authorList>
            <person name="Tao X.-Y."/>
            <person name="Taylor C.G."/>
        </authorList>
    </citation>
    <scope>NUCLEOTIDE SEQUENCE [LARGE SCALE GENOMIC DNA]</scope>
    <source>
        <strain evidence="1 2">28B5</strain>
    </source>
</reference>
<name>A0A423M9L2_PSEFL</name>
<dbReference type="RefSeq" id="WP_123452099.1">
    <property type="nucleotide sequence ID" value="NZ_MOBX01000014.1"/>
</dbReference>
<protein>
    <recommendedName>
        <fullName evidence="3">Phage tail protein</fullName>
    </recommendedName>
</protein>
<evidence type="ECO:0000313" key="2">
    <source>
        <dbReference type="Proteomes" id="UP000285378"/>
    </source>
</evidence>
<dbReference type="EMBL" id="MOBX01000014">
    <property type="protein sequence ID" value="RON79502.1"/>
    <property type="molecule type" value="Genomic_DNA"/>
</dbReference>
<dbReference type="InterPro" id="IPR003458">
    <property type="entry name" value="Phage_T4_Gp38_tail_assem"/>
</dbReference>
<gene>
    <name evidence="1" type="ORF">BK670_18540</name>
</gene>
<dbReference type="AlphaFoldDB" id="A0A423M9L2"/>
<evidence type="ECO:0008006" key="3">
    <source>
        <dbReference type="Google" id="ProtNLM"/>
    </source>
</evidence>
<sequence length="140" mass="15930">MRRYGRVDQDRIVEFFETDGDITQMFHPSIIWAEVTDHPEVQLGWVATKTDGVWAFAAYVPPPPTEQELIDQAQLQKWQLLNGAANWLLLNSLQFKADINVATPEEQSLLHAHKLYSIAVSDIDKQPGYPATIVWPVAPY</sequence>